<dbReference type="Proteomes" id="UP000694389">
    <property type="component" value="Unassembled WGS sequence"/>
</dbReference>
<dbReference type="PANTHER" id="PTHR43261:SF1">
    <property type="entry name" value="RIBOSOME-RELEASING FACTOR 2, MITOCHONDRIAL"/>
    <property type="match status" value="1"/>
</dbReference>
<dbReference type="FunFam" id="3.30.70.240:FF:000008">
    <property type="entry name" value="Ribosome-releasing factor 2, mitochondrial"/>
    <property type="match status" value="1"/>
</dbReference>
<feature type="domain" description="Tr-type G" evidence="6">
    <location>
        <begin position="1"/>
        <end position="312"/>
    </location>
</feature>
<dbReference type="FunFam" id="3.40.50.300:FF:000514">
    <property type="entry name" value="Ribosome-releasing factor 2, mitochondrial"/>
    <property type="match status" value="1"/>
</dbReference>
<dbReference type="GeneTree" id="ENSGT00550000074890"/>
<reference evidence="7" key="1">
    <citation type="submission" date="2025-08" db="UniProtKB">
        <authorList>
            <consortium name="Ensembl"/>
        </authorList>
    </citation>
    <scope>IDENTIFICATION</scope>
</reference>
<dbReference type="Pfam" id="PF03764">
    <property type="entry name" value="EFG_IV"/>
    <property type="match status" value="1"/>
</dbReference>
<dbReference type="GO" id="GO:0005759">
    <property type="term" value="C:mitochondrial matrix"/>
    <property type="evidence" value="ECO:0007669"/>
    <property type="project" value="UniProtKB-ARBA"/>
</dbReference>
<dbReference type="NCBIfam" id="TIGR00231">
    <property type="entry name" value="small_GTP"/>
    <property type="match status" value="1"/>
</dbReference>
<keyword evidence="2" id="KW-0648">Protein biosynthesis</keyword>
<dbReference type="Pfam" id="PF14492">
    <property type="entry name" value="EFG_III"/>
    <property type="match status" value="1"/>
</dbReference>
<dbReference type="SUPFAM" id="SSF52540">
    <property type="entry name" value="P-loop containing nucleoside triphosphate hydrolases"/>
    <property type="match status" value="1"/>
</dbReference>
<dbReference type="CDD" id="cd03713">
    <property type="entry name" value="EFG_mtEFG_C"/>
    <property type="match status" value="1"/>
</dbReference>
<dbReference type="GO" id="GO:0032543">
    <property type="term" value="P:mitochondrial translation"/>
    <property type="evidence" value="ECO:0007669"/>
    <property type="project" value="TreeGrafter"/>
</dbReference>
<dbReference type="GO" id="GO:0005525">
    <property type="term" value="F:GTP binding"/>
    <property type="evidence" value="ECO:0007669"/>
    <property type="project" value="UniProtKB-KW"/>
</dbReference>
<dbReference type="SMART" id="SM00889">
    <property type="entry name" value="EFG_IV"/>
    <property type="match status" value="1"/>
</dbReference>
<dbReference type="Gene3D" id="3.30.70.240">
    <property type="match status" value="1"/>
</dbReference>
<reference evidence="7" key="2">
    <citation type="submission" date="2025-09" db="UniProtKB">
        <authorList>
            <consortium name="Ensembl"/>
        </authorList>
    </citation>
    <scope>IDENTIFICATION</scope>
</reference>
<keyword evidence="3" id="KW-0496">Mitochondrion</keyword>
<keyword evidence="1" id="KW-0547">Nucleotide-binding</keyword>
<dbReference type="InterPro" id="IPR005225">
    <property type="entry name" value="Small_GTP-bd"/>
</dbReference>
<dbReference type="InterPro" id="IPR009000">
    <property type="entry name" value="Transl_B-barrel_sf"/>
</dbReference>
<dbReference type="InterPro" id="IPR035649">
    <property type="entry name" value="EFG_V"/>
</dbReference>
<dbReference type="GO" id="GO:0003924">
    <property type="term" value="F:GTPase activity"/>
    <property type="evidence" value="ECO:0007669"/>
    <property type="project" value="InterPro"/>
</dbReference>
<dbReference type="AlphaFoldDB" id="A0A8C4HLV1"/>
<dbReference type="CDD" id="cd16262">
    <property type="entry name" value="EFG_III"/>
    <property type="match status" value="1"/>
</dbReference>
<evidence type="ECO:0000256" key="1">
    <source>
        <dbReference type="ARBA" id="ARBA00022741"/>
    </source>
</evidence>
<dbReference type="Gene3D" id="3.40.50.300">
    <property type="entry name" value="P-loop containing nucleotide triphosphate hydrolases"/>
    <property type="match status" value="1"/>
</dbReference>
<evidence type="ECO:0000313" key="7">
    <source>
        <dbReference type="Ensembl" id="ENSDLAP00005043578.2"/>
    </source>
</evidence>
<dbReference type="Pfam" id="PF00679">
    <property type="entry name" value="EFG_C"/>
    <property type="match status" value="1"/>
</dbReference>
<dbReference type="InterPro" id="IPR020568">
    <property type="entry name" value="Ribosomal_Su5_D2-typ_SF"/>
</dbReference>
<dbReference type="Pfam" id="PF00009">
    <property type="entry name" value="GTP_EFTU"/>
    <property type="match status" value="1"/>
</dbReference>
<evidence type="ECO:0000259" key="6">
    <source>
        <dbReference type="PROSITE" id="PS51722"/>
    </source>
</evidence>
<dbReference type="InterPro" id="IPR005517">
    <property type="entry name" value="Transl_elong_EFG/EF2_IV"/>
</dbReference>
<gene>
    <name evidence="7" type="primary">gfm2</name>
</gene>
<dbReference type="InterPro" id="IPR000795">
    <property type="entry name" value="T_Tr_GTP-bd_dom"/>
</dbReference>
<dbReference type="InterPro" id="IPR000640">
    <property type="entry name" value="EFG_V-like"/>
</dbReference>
<proteinExistence type="predicted"/>
<dbReference type="FunFam" id="3.30.70.870:FF:000005">
    <property type="entry name" value="Ribosome-releasing factor 2, mitochondrial"/>
    <property type="match status" value="1"/>
</dbReference>
<evidence type="ECO:0000256" key="3">
    <source>
        <dbReference type="ARBA" id="ARBA00023128"/>
    </source>
</evidence>
<accession>A0A8C4HLV1</accession>
<dbReference type="PANTHER" id="PTHR43261">
    <property type="entry name" value="TRANSLATION ELONGATION FACTOR G-RELATED"/>
    <property type="match status" value="1"/>
</dbReference>
<dbReference type="PROSITE" id="PS51722">
    <property type="entry name" value="G_TR_2"/>
    <property type="match status" value="1"/>
</dbReference>
<keyword evidence="4" id="KW-0342">GTP-binding</keyword>
<dbReference type="InterPro" id="IPR035647">
    <property type="entry name" value="EFG_III/V"/>
</dbReference>
<dbReference type="SMART" id="SM00838">
    <property type="entry name" value="EFG_C"/>
    <property type="match status" value="1"/>
</dbReference>
<dbReference type="GO" id="GO:0032790">
    <property type="term" value="P:ribosome disassembly"/>
    <property type="evidence" value="ECO:0007669"/>
    <property type="project" value="TreeGrafter"/>
</dbReference>
<sequence length="690" mass="75362">MMLTSSQGRCHSQGRYLLTAGLQCCRCRVSCHVIRHYSFLPDDVKSLRAVVNPDISKIRNIGIMAHIDDGENKMWERGITIQSAAVTFDWKSYRINLIDTPGHVDFTLEVERALRVLDGAVAVFDASAGVEAQTLTVWRQAEKHHVPCVCFLNKMDKPAANFSIESIRQKLKANPVLLQIPVGSGKSFSGVVDLLTNQKLIWKIRTELGDDGRVFESKPLDQSDEPELLQEASEARTALIEQVADLDDEFAELLLTDFGDNFDAVPSVKLQEAVRRVTLARKGVPVLCGSSLKNKGVQPLLDAITAYLPAPNERHHDLVERVSRLLVPFADQHVETPSITAGNIALTVGLKQAVTGDTIVSSKASATAAARRAQNDGGARKKRGEDANMVLSGVEVPDPVFFCTIEPPTMSKQADLANALNCLQREDPSLKVRVDPDSGQTILCGMGELHIEIIHDRIRREYGIETHLGPLQVAYRETILHEASTTDTLDRTVGERRHVATVDLAVRPVDIFSSGGLCELDFTEEVEGQLSPEMKAAVENGVHTSNLQGPLLGYPLLGVSTLIKSVKVEPGTVPVMVSACVSRCMLKALRLAGVQVLEPLMSLEVTVGENHLSSVLGDLAQRRGTVQDIQSRHDNKVLLATVPLAEMMGYSTVLRTLTSGTATFSLALDTYEAMNPQDQSILLKRMSGLL</sequence>
<name>A0A8C4HLV1_DICLA</name>
<evidence type="ECO:0000256" key="4">
    <source>
        <dbReference type="ARBA" id="ARBA00023134"/>
    </source>
</evidence>
<dbReference type="SUPFAM" id="SSF54211">
    <property type="entry name" value="Ribosomal protein S5 domain 2-like"/>
    <property type="match status" value="1"/>
</dbReference>
<keyword evidence="8" id="KW-1185">Reference proteome</keyword>
<dbReference type="SUPFAM" id="SSF54980">
    <property type="entry name" value="EF-G C-terminal domain-like"/>
    <property type="match status" value="2"/>
</dbReference>
<dbReference type="InterPro" id="IPR009022">
    <property type="entry name" value="EFG_III"/>
</dbReference>
<dbReference type="SUPFAM" id="SSF50447">
    <property type="entry name" value="Translation proteins"/>
    <property type="match status" value="1"/>
</dbReference>
<dbReference type="InterPro" id="IPR014721">
    <property type="entry name" value="Ribsml_uS5_D2-typ_fold_subgr"/>
</dbReference>
<dbReference type="InterPro" id="IPR027417">
    <property type="entry name" value="P-loop_NTPase"/>
</dbReference>
<evidence type="ECO:0000256" key="2">
    <source>
        <dbReference type="ARBA" id="ARBA00022917"/>
    </source>
</evidence>
<organism evidence="7 8">
    <name type="scientific">Dicentrarchus labrax</name>
    <name type="common">European seabass</name>
    <name type="synonym">Morone labrax</name>
    <dbReference type="NCBI Taxonomy" id="13489"/>
    <lineage>
        <taxon>Eukaryota</taxon>
        <taxon>Metazoa</taxon>
        <taxon>Chordata</taxon>
        <taxon>Craniata</taxon>
        <taxon>Vertebrata</taxon>
        <taxon>Euteleostomi</taxon>
        <taxon>Actinopterygii</taxon>
        <taxon>Neopterygii</taxon>
        <taxon>Teleostei</taxon>
        <taxon>Neoteleostei</taxon>
        <taxon>Acanthomorphata</taxon>
        <taxon>Eupercaria</taxon>
        <taxon>Moronidae</taxon>
        <taxon>Dicentrarchus</taxon>
    </lineage>
</organism>
<dbReference type="Gene3D" id="3.30.230.10">
    <property type="match status" value="1"/>
</dbReference>
<dbReference type="Gene3D" id="3.30.70.870">
    <property type="entry name" value="Elongation Factor G (Translational Gtpase), domain 3"/>
    <property type="match status" value="1"/>
</dbReference>
<dbReference type="InterPro" id="IPR041095">
    <property type="entry name" value="EFG_II"/>
</dbReference>
<evidence type="ECO:0000313" key="8">
    <source>
        <dbReference type="Proteomes" id="UP000694389"/>
    </source>
</evidence>
<protein>
    <recommendedName>
        <fullName evidence="5">Elongation factor G2</fullName>
    </recommendedName>
</protein>
<evidence type="ECO:0000256" key="5">
    <source>
        <dbReference type="ARBA" id="ARBA00081524"/>
    </source>
</evidence>
<dbReference type="FunFam" id="3.30.230.10:FF:000033">
    <property type="entry name" value="Ribosome-releasing factor 2, mitochondrial"/>
    <property type="match status" value="1"/>
</dbReference>
<dbReference type="Ensembl" id="ENSDLAT00005046548.2">
    <property type="protein sequence ID" value="ENSDLAP00005043578.2"/>
    <property type="gene ID" value="ENSDLAG00005018401.2"/>
</dbReference>